<evidence type="ECO:0008006" key="5">
    <source>
        <dbReference type="Google" id="ProtNLM"/>
    </source>
</evidence>
<accession>A0AAD5M4X6</accession>
<reference evidence="3" key="1">
    <citation type="submission" date="2021-12" db="EMBL/GenBank/DDBJ databases">
        <title>Prjna785345.</title>
        <authorList>
            <person name="Rujirawat T."/>
            <person name="Krajaejun T."/>
        </authorList>
    </citation>
    <scope>NUCLEOTIDE SEQUENCE</scope>
    <source>
        <strain evidence="3">Pi057C3</strain>
    </source>
</reference>
<feature type="transmembrane region" description="Helical" evidence="2">
    <location>
        <begin position="104"/>
        <end position="123"/>
    </location>
</feature>
<organism evidence="3 4">
    <name type="scientific">Pythium insidiosum</name>
    <name type="common">Pythiosis disease agent</name>
    <dbReference type="NCBI Taxonomy" id="114742"/>
    <lineage>
        <taxon>Eukaryota</taxon>
        <taxon>Sar</taxon>
        <taxon>Stramenopiles</taxon>
        <taxon>Oomycota</taxon>
        <taxon>Peronosporomycetes</taxon>
        <taxon>Pythiales</taxon>
        <taxon>Pythiaceae</taxon>
        <taxon>Pythium</taxon>
    </lineage>
</organism>
<keyword evidence="4" id="KW-1185">Reference proteome</keyword>
<evidence type="ECO:0000256" key="2">
    <source>
        <dbReference type="SAM" id="Phobius"/>
    </source>
</evidence>
<proteinExistence type="predicted"/>
<keyword evidence="2" id="KW-0812">Transmembrane</keyword>
<sequence length="183" mass="21000">MGVRKQRGAAASSSTKKNQNAPLSAEERLQQEVLRHYAKTLYFNDLWKGFLTNISGLVLLMSVVVLQRMYHSSQGIGFIAGFEALSLVITTATIMFVRRWLKPLLSFKIAFAFALVQCVWFAHSYYRRTTKQPREIGDLNPDQLAFGSMYFLFCWISDRYMLRSQDEAKKNAQDVQAVLSKQQ</sequence>
<evidence type="ECO:0000313" key="3">
    <source>
        <dbReference type="EMBL" id="KAJ0404610.1"/>
    </source>
</evidence>
<dbReference type="Proteomes" id="UP001209570">
    <property type="component" value="Unassembled WGS sequence"/>
</dbReference>
<feature type="compositionally biased region" description="Polar residues" evidence="1">
    <location>
        <begin position="11"/>
        <end position="22"/>
    </location>
</feature>
<evidence type="ECO:0000256" key="1">
    <source>
        <dbReference type="SAM" id="MobiDB-lite"/>
    </source>
</evidence>
<keyword evidence="2" id="KW-0472">Membrane</keyword>
<comment type="caution">
    <text evidence="3">The sequence shown here is derived from an EMBL/GenBank/DDBJ whole genome shotgun (WGS) entry which is preliminary data.</text>
</comment>
<feature type="transmembrane region" description="Helical" evidence="2">
    <location>
        <begin position="76"/>
        <end position="97"/>
    </location>
</feature>
<dbReference type="EMBL" id="JAKCXM010000060">
    <property type="protein sequence ID" value="KAJ0404610.1"/>
    <property type="molecule type" value="Genomic_DNA"/>
</dbReference>
<feature type="transmembrane region" description="Helical" evidence="2">
    <location>
        <begin position="50"/>
        <end position="70"/>
    </location>
</feature>
<dbReference type="AlphaFoldDB" id="A0AAD5M4X6"/>
<gene>
    <name evidence="3" type="ORF">P43SY_005568</name>
</gene>
<feature type="region of interest" description="Disordered" evidence="1">
    <location>
        <begin position="1"/>
        <end position="24"/>
    </location>
</feature>
<evidence type="ECO:0000313" key="4">
    <source>
        <dbReference type="Proteomes" id="UP001209570"/>
    </source>
</evidence>
<name>A0AAD5M4X6_PYTIN</name>
<keyword evidence="2" id="KW-1133">Transmembrane helix</keyword>
<protein>
    <recommendedName>
        <fullName evidence="5">Transmembrane protein</fullName>
    </recommendedName>
</protein>